<name>A0A6H1ZDF7_9ZZZZ</name>
<feature type="compositionally biased region" description="Polar residues" evidence="1">
    <location>
        <begin position="141"/>
        <end position="150"/>
    </location>
</feature>
<evidence type="ECO:0000313" key="4">
    <source>
        <dbReference type="EMBL" id="QJI04864.1"/>
    </source>
</evidence>
<dbReference type="EMBL" id="MT145191">
    <property type="protein sequence ID" value="QJI04864.1"/>
    <property type="molecule type" value="Genomic_DNA"/>
</dbReference>
<dbReference type="AlphaFoldDB" id="A0A6H1ZDF7"/>
<protein>
    <recommendedName>
        <fullName evidence="5">DUF1376 domain-containing protein</fullName>
    </recommendedName>
</protein>
<evidence type="ECO:0000313" key="2">
    <source>
        <dbReference type="EMBL" id="QJA45220.1"/>
    </source>
</evidence>
<evidence type="ECO:0000313" key="3">
    <source>
        <dbReference type="EMBL" id="QJA67799.1"/>
    </source>
</evidence>
<dbReference type="InterPro" id="IPR010781">
    <property type="entry name" value="DUF1376"/>
</dbReference>
<sequence length="306" mass="33305">MNAPPYQKLYWGSYHKHTAHLSHAREHGAYLLLIGALWNNEGRLPADDDTLAGYAKLTVKEWLTIKPKLVNGVLLKIVRGKLTQPRVTEDLAKYRDTSGKRKEAGKSGGLASGGKRYENRQANASVLPTKPEPEPEEGSVPNGTGETPISNEPLDDLAELRGLEPKAAAWALSRKVLCERGGLTRAKAGEIVGKLFKDHGLSPGELWEAAEATWKAGTENPIPYLTRLCASAASKRGGADNLEPSERQQIAWMEDWVESPSNWRGTRGPRPGEAGCRVRPEIQYRFGIQPTPANDAETKASTGAAA</sequence>
<accession>A0A6H1ZDF7</accession>
<feature type="compositionally biased region" description="Basic and acidic residues" evidence="1">
    <location>
        <begin position="93"/>
        <end position="105"/>
    </location>
</feature>
<proteinExistence type="predicted"/>
<feature type="region of interest" description="Disordered" evidence="1">
    <location>
        <begin position="93"/>
        <end position="153"/>
    </location>
</feature>
<dbReference type="Pfam" id="PF07120">
    <property type="entry name" value="DUF1376"/>
    <property type="match status" value="1"/>
</dbReference>
<dbReference type="EMBL" id="MT141576">
    <property type="protein sequence ID" value="QJA67799.1"/>
    <property type="molecule type" value="Genomic_DNA"/>
</dbReference>
<reference evidence="2" key="1">
    <citation type="submission" date="2020-03" db="EMBL/GenBank/DDBJ databases">
        <title>The deep terrestrial virosphere.</title>
        <authorList>
            <person name="Holmfeldt K."/>
            <person name="Nilsson E."/>
            <person name="Simone D."/>
            <person name="Lopez-Fernandez M."/>
            <person name="Wu X."/>
            <person name="de Brujin I."/>
            <person name="Lundin D."/>
            <person name="Andersson A."/>
            <person name="Bertilsson S."/>
            <person name="Dopson M."/>
        </authorList>
    </citation>
    <scope>NUCLEOTIDE SEQUENCE</scope>
    <source>
        <strain evidence="4">MM415A00124</strain>
        <strain evidence="3">MM415B00156</strain>
        <strain evidence="2">TM448A00198</strain>
    </source>
</reference>
<feature type="region of interest" description="Disordered" evidence="1">
    <location>
        <begin position="285"/>
        <end position="306"/>
    </location>
</feature>
<dbReference type="EMBL" id="MT143987">
    <property type="protein sequence ID" value="QJA45220.1"/>
    <property type="molecule type" value="Genomic_DNA"/>
</dbReference>
<organism evidence="2">
    <name type="scientific">viral metagenome</name>
    <dbReference type="NCBI Taxonomy" id="1070528"/>
    <lineage>
        <taxon>unclassified sequences</taxon>
        <taxon>metagenomes</taxon>
        <taxon>organismal metagenomes</taxon>
    </lineage>
</organism>
<gene>
    <name evidence="4" type="ORF">MM415A00124_0039</name>
    <name evidence="3" type="ORF">MM415B00156_0039</name>
    <name evidence="2" type="ORF">TM448A00198_0035</name>
</gene>
<evidence type="ECO:0008006" key="5">
    <source>
        <dbReference type="Google" id="ProtNLM"/>
    </source>
</evidence>
<evidence type="ECO:0000256" key="1">
    <source>
        <dbReference type="SAM" id="MobiDB-lite"/>
    </source>
</evidence>